<dbReference type="Pfam" id="PF01544">
    <property type="entry name" value="CorA"/>
    <property type="match status" value="1"/>
</dbReference>
<gene>
    <name evidence="8" type="ORF">ATEG_01698</name>
</gene>
<evidence type="ECO:0000256" key="6">
    <source>
        <dbReference type="SAM" id="Phobius"/>
    </source>
</evidence>
<sequence length="477" mass="53803">MSCMECLFPRARGRSADDGGLYSPTGPAATDEGHGVRSTKLTCNSDISSELDLGFHLDSSIKIISICSKNSLDPLLITPDLMGRIMQTHKVDPSFLHILLSFNEPIYTSTTGARNAIVSSPDGSDSYTSYQMFYVEAKNRGRPKPTVSFRRTGVYHHRRAGRDVFILLHPNEQSKFDVRLQDFIGAHQAQSATRLSSFIENPSVLHSILFSTFTDNWRWYICNLGEEFEHINDYALTKVRPGISMDPDRSLEEISRLRNLADLVHLVRICSKGNLDIIQRLQARSPQPAAAYDIFEATITGCIASCEGLIPRIQNATDMVCPHTGSARTISHSPIYQVGYVLSACNQIQTAQTQKWAAEMQTKAAETGRELRDLTVKLKDLQKHTVDDSAAVKIITVMSAVYLPGSFVVSLYGMNFFDFNEANKQIVISNEFWIFVATWLPLTFLTMAVYILIVYFDKWWKREPFRIFSRPRSKNMK</sequence>
<proteinExistence type="predicted"/>
<keyword evidence="2 6" id="KW-0812">Transmembrane</keyword>
<name>Q0CX86_ASPTN</name>
<feature type="domain" description="CorA-like transporter" evidence="7">
    <location>
        <begin position="124"/>
        <end position="233"/>
    </location>
</feature>
<dbReference type="RefSeq" id="XP_001209063.1">
    <property type="nucleotide sequence ID" value="XM_001209063.1"/>
</dbReference>
<organism evidence="8 9">
    <name type="scientific">Aspergillus terreus (strain NIH 2624 / FGSC A1156)</name>
    <dbReference type="NCBI Taxonomy" id="341663"/>
    <lineage>
        <taxon>Eukaryota</taxon>
        <taxon>Fungi</taxon>
        <taxon>Dikarya</taxon>
        <taxon>Ascomycota</taxon>
        <taxon>Pezizomycotina</taxon>
        <taxon>Eurotiomycetes</taxon>
        <taxon>Eurotiomycetidae</taxon>
        <taxon>Eurotiales</taxon>
        <taxon>Aspergillaceae</taxon>
        <taxon>Aspergillus</taxon>
        <taxon>Aspergillus subgen. Circumdati</taxon>
    </lineage>
</organism>
<dbReference type="AlphaFoldDB" id="Q0CX86"/>
<dbReference type="eggNOG" id="ENOG502SAMN">
    <property type="taxonomic scope" value="Eukaryota"/>
</dbReference>
<feature type="transmembrane region" description="Helical" evidence="6">
    <location>
        <begin position="390"/>
        <end position="412"/>
    </location>
</feature>
<protein>
    <recommendedName>
        <fullName evidence="7">CorA-like transporter domain-containing protein</fullName>
    </recommendedName>
</protein>
<evidence type="ECO:0000256" key="4">
    <source>
        <dbReference type="ARBA" id="ARBA00023136"/>
    </source>
</evidence>
<feature type="transmembrane region" description="Helical" evidence="6">
    <location>
        <begin position="432"/>
        <end position="456"/>
    </location>
</feature>
<dbReference type="Proteomes" id="UP000007963">
    <property type="component" value="Unassembled WGS sequence"/>
</dbReference>
<dbReference type="GeneID" id="4316405"/>
<evidence type="ECO:0000256" key="3">
    <source>
        <dbReference type="ARBA" id="ARBA00022989"/>
    </source>
</evidence>
<dbReference type="GO" id="GO:0046873">
    <property type="term" value="F:metal ion transmembrane transporter activity"/>
    <property type="evidence" value="ECO:0007669"/>
    <property type="project" value="InterPro"/>
</dbReference>
<keyword evidence="4 6" id="KW-0472">Membrane</keyword>
<dbReference type="HOGENOM" id="CLU_029947_2_0_1"/>
<comment type="subcellular location">
    <subcellularLocation>
        <location evidence="1">Membrane</location>
        <topology evidence="1">Multi-pass membrane protein</topology>
    </subcellularLocation>
</comment>
<dbReference type="VEuPathDB" id="FungiDB:ATEG_01698"/>
<dbReference type="GO" id="GO:0016020">
    <property type="term" value="C:membrane"/>
    <property type="evidence" value="ECO:0007669"/>
    <property type="project" value="UniProtKB-SubCell"/>
</dbReference>
<dbReference type="SUPFAM" id="SSF144083">
    <property type="entry name" value="Magnesium transport protein CorA, transmembrane region"/>
    <property type="match status" value="1"/>
</dbReference>
<dbReference type="InterPro" id="IPR045863">
    <property type="entry name" value="CorA_TM1_TM2"/>
</dbReference>
<dbReference type="EMBL" id="CH476595">
    <property type="protein sequence ID" value="EAU38455.1"/>
    <property type="molecule type" value="Genomic_DNA"/>
</dbReference>
<reference evidence="9" key="1">
    <citation type="submission" date="2005-09" db="EMBL/GenBank/DDBJ databases">
        <title>Annotation of the Aspergillus terreus NIH2624 genome.</title>
        <authorList>
            <person name="Birren B.W."/>
            <person name="Lander E.S."/>
            <person name="Galagan J.E."/>
            <person name="Nusbaum C."/>
            <person name="Devon K."/>
            <person name="Henn M."/>
            <person name="Ma L.-J."/>
            <person name="Jaffe D.B."/>
            <person name="Butler J."/>
            <person name="Alvarez P."/>
            <person name="Gnerre S."/>
            <person name="Grabherr M."/>
            <person name="Kleber M."/>
            <person name="Mauceli E.W."/>
            <person name="Brockman W."/>
            <person name="Rounsley S."/>
            <person name="Young S.K."/>
            <person name="LaButti K."/>
            <person name="Pushparaj V."/>
            <person name="DeCaprio D."/>
            <person name="Crawford M."/>
            <person name="Koehrsen M."/>
            <person name="Engels R."/>
            <person name="Montgomery P."/>
            <person name="Pearson M."/>
            <person name="Howarth C."/>
            <person name="Larson L."/>
            <person name="Luoma S."/>
            <person name="White J."/>
            <person name="Alvarado L."/>
            <person name="Kodira C.D."/>
            <person name="Zeng Q."/>
            <person name="Oleary S."/>
            <person name="Yandava C."/>
            <person name="Denning D.W."/>
            <person name="Nierman W.C."/>
            <person name="Milne T."/>
            <person name="Madden K."/>
        </authorList>
    </citation>
    <scope>NUCLEOTIDE SEQUENCE [LARGE SCALE GENOMIC DNA]</scope>
    <source>
        <strain evidence="9">NIH 2624 / FGSC A1156</strain>
    </source>
</reference>
<dbReference type="Gene3D" id="1.20.58.340">
    <property type="entry name" value="Magnesium transport protein CorA, transmembrane region"/>
    <property type="match status" value="1"/>
</dbReference>
<evidence type="ECO:0000256" key="5">
    <source>
        <dbReference type="SAM" id="MobiDB-lite"/>
    </source>
</evidence>
<dbReference type="OMA" id="GVYHHRR"/>
<feature type="domain" description="CorA-like transporter" evidence="7">
    <location>
        <begin position="36"/>
        <end position="107"/>
    </location>
</feature>
<evidence type="ECO:0000256" key="1">
    <source>
        <dbReference type="ARBA" id="ARBA00004141"/>
    </source>
</evidence>
<keyword evidence="3 6" id="KW-1133">Transmembrane helix</keyword>
<evidence type="ECO:0000256" key="2">
    <source>
        <dbReference type="ARBA" id="ARBA00022692"/>
    </source>
</evidence>
<dbReference type="OrthoDB" id="5396681at2759"/>
<evidence type="ECO:0000313" key="8">
    <source>
        <dbReference type="EMBL" id="EAU38455.1"/>
    </source>
</evidence>
<dbReference type="InterPro" id="IPR058257">
    <property type="entry name" value="CorA-like_dom"/>
</dbReference>
<dbReference type="Pfam" id="PF26616">
    <property type="entry name" value="CorA-like"/>
    <property type="match status" value="2"/>
</dbReference>
<evidence type="ECO:0000259" key="7">
    <source>
        <dbReference type="Pfam" id="PF26616"/>
    </source>
</evidence>
<feature type="region of interest" description="Disordered" evidence="5">
    <location>
        <begin position="16"/>
        <end position="35"/>
    </location>
</feature>
<evidence type="ECO:0000313" key="9">
    <source>
        <dbReference type="Proteomes" id="UP000007963"/>
    </source>
</evidence>
<accession>Q0CX86</accession>
<dbReference type="InterPro" id="IPR002523">
    <property type="entry name" value="MgTranspt_CorA/ZnTranspt_ZntB"/>
</dbReference>